<organism evidence="3 4">
    <name type="scientific">Oesophagostomum dentatum</name>
    <name type="common">Nodular worm</name>
    <dbReference type="NCBI Taxonomy" id="61180"/>
    <lineage>
        <taxon>Eukaryota</taxon>
        <taxon>Metazoa</taxon>
        <taxon>Ecdysozoa</taxon>
        <taxon>Nematoda</taxon>
        <taxon>Chromadorea</taxon>
        <taxon>Rhabditida</taxon>
        <taxon>Rhabditina</taxon>
        <taxon>Rhabditomorpha</taxon>
        <taxon>Strongyloidea</taxon>
        <taxon>Strongylidae</taxon>
        <taxon>Oesophagostomum</taxon>
    </lineage>
</organism>
<feature type="compositionally biased region" description="Gly residues" evidence="1">
    <location>
        <begin position="33"/>
        <end position="91"/>
    </location>
</feature>
<evidence type="ECO:0000256" key="2">
    <source>
        <dbReference type="SAM" id="SignalP"/>
    </source>
</evidence>
<name>A0A0B1S479_OESDE</name>
<reference evidence="3 4" key="1">
    <citation type="submission" date="2014-03" db="EMBL/GenBank/DDBJ databases">
        <title>Draft genome of the hookworm Oesophagostomum dentatum.</title>
        <authorList>
            <person name="Mitreva M."/>
        </authorList>
    </citation>
    <scope>NUCLEOTIDE SEQUENCE [LARGE SCALE GENOMIC DNA]</scope>
    <source>
        <strain evidence="3 4">OD-Hann</strain>
    </source>
</reference>
<dbReference type="AlphaFoldDB" id="A0A0B1S479"/>
<keyword evidence="4" id="KW-1185">Reference proteome</keyword>
<accession>A0A0B1S479</accession>
<proteinExistence type="predicted"/>
<gene>
    <name evidence="3" type="ORF">OESDEN_22068</name>
</gene>
<dbReference type="EMBL" id="KN609898">
    <property type="protein sequence ID" value="KHJ78312.1"/>
    <property type="molecule type" value="Genomic_DNA"/>
</dbReference>
<evidence type="ECO:0000256" key="1">
    <source>
        <dbReference type="SAM" id="MobiDB-lite"/>
    </source>
</evidence>
<feature type="chain" id="PRO_5002061347" evidence="2">
    <location>
        <begin position="22"/>
        <end position="120"/>
    </location>
</feature>
<feature type="signal peptide" evidence="2">
    <location>
        <begin position="1"/>
        <end position="21"/>
    </location>
</feature>
<sequence>MATFTLLLSLCVLLLVSDVAAFDAFQRTKRQGGMLGGQGGMKPGMSGPGQFGGQGGMQPGMGGQGQFGGQGGMSLGMRGQGQFGGQGGIKLGPGEQREKPNVKDLSLSIGGGFGKPPKAL</sequence>
<evidence type="ECO:0000313" key="4">
    <source>
        <dbReference type="Proteomes" id="UP000053660"/>
    </source>
</evidence>
<evidence type="ECO:0000313" key="3">
    <source>
        <dbReference type="EMBL" id="KHJ78312.1"/>
    </source>
</evidence>
<keyword evidence="2" id="KW-0732">Signal</keyword>
<dbReference type="Proteomes" id="UP000053660">
    <property type="component" value="Unassembled WGS sequence"/>
</dbReference>
<protein>
    <submittedName>
        <fullName evidence="3">Uncharacterized protein</fullName>
    </submittedName>
</protein>
<feature type="region of interest" description="Disordered" evidence="1">
    <location>
        <begin position="31"/>
        <end position="120"/>
    </location>
</feature>